<evidence type="ECO:0000256" key="8">
    <source>
        <dbReference type="ARBA" id="ARBA00023125"/>
    </source>
</evidence>
<evidence type="ECO:0000256" key="4">
    <source>
        <dbReference type="ARBA" id="ARBA00022801"/>
    </source>
</evidence>
<keyword evidence="2" id="KW-0547">Nucleotide-binding</keyword>
<dbReference type="InterPro" id="IPR011604">
    <property type="entry name" value="PDDEXK-like_dom_sf"/>
</dbReference>
<evidence type="ECO:0000313" key="11">
    <source>
        <dbReference type="EMBL" id="GAA0404246.1"/>
    </source>
</evidence>
<keyword evidence="4" id="KW-0378">Hydrolase</keyword>
<keyword evidence="3" id="KW-0227">DNA damage</keyword>
<reference evidence="11 12" key="1">
    <citation type="journal article" date="2019" name="Int. J. Syst. Evol. Microbiol.">
        <title>The Global Catalogue of Microorganisms (GCM) 10K type strain sequencing project: providing services to taxonomists for standard genome sequencing and annotation.</title>
        <authorList>
            <consortium name="The Broad Institute Genomics Platform"/>
            <consortium name="The Broad Institute Genome Sequencing Center for Infectious Disease"/>
            <person name="Wu L."/>
            <person name="Ma J."/>
        </authorList>
    </citation>
    <scope>NUCLEOTIDE SEQUENCE [LARGE SCALE GENOMIC DNA]</scope>
    <source>
        <strain evidence="11 12">JCM 12774</strain>
    </source>
</reference>
<evidence type="ECO:0000256" key="5">
    <source>
        <dbReference type="ARBA" id="ARBA00022806"/>
    </source>
</evidence>
<gene>
    <name evidence="11" type="ORF">GCM10008933_38300</name>
</gene>
<proteinExistence type="predicted"/>
<evidence type="ECO:0000256" key="6">
    <source>
        <dbReference type="ARBA" id="ARBA00022839"/>
    </source>
</evidence>
<dbReference type="RefSeq" id="WP_343863857.1">
    <property type="nucleotide sequence ID" value="NZ_BAAACX010000017.1"/>
</dbReference>
<keyword evidence="7" id="KW-0067">ATP-binding</keyword>
<keyword evidence="1" id="KW-0540">Nuclease</keyword>
<dbReference type="Pfam" id="PF12705">
    <property type="entry name" value="PDDEXK_1"/>
    <property type="match status" value="1"/>
</dbReference>
<keyword evidence="12" id="KW-1185">Reference proteome</keyword>
<name>A0ABN0YPT3_9BACL</name>
<evidence type="ECO:0000259" key="10">
    <source>
        <dbReference type="Pfam" id="PF12705"/>
    </source>
</evidence>
<feature type="domain" description="PD-(D/E)XK endonuclease-like" evidence="10">
    <location>
        <begin position="663"/>
        <end position="936"/>
    </location>
</feature>
<keyword evidence="5" id="KW-0347">Helicase</keyword>
<evidence type="ECO:0000313" key="12">
    <source>
        <dbReference type="Proteomes" id="UP001500340"/>
    </source>
</evidence>
<dbReference type="Gene3D" id="3.90.320.10">
    <property type="match status" value="1"/>
</dbReference>
<evidence type="ECO:0000256" key="1">
    <source>
        <dbReference type="ARBA" id="ARBA00022722"/>
    </source>
</evidence>
<dbReference type="SUPFAM" id="SSF52540">
    <property type="entry name" value="P-loop containing nucleoside triphosphate hydrolases"/>
    <property type="match status" value="1"/>
</dbReference>
<dbReference type="EMBL" id="BAAACX010000017">
    <property type="protein sequence ID" value="GAA0404246.1"/>
    <property type="molecule type" value="Genomic_DNA"/>
</dbReference>
<protein>
    <recommendedName>
        <fullName evidence="10">PD-(D/E)XK endonuclease-like domain-containing protein</fullName>
    </recommendedName>
</protein>
<accession>A0ABN0YPT3</accession>
<dbReference type="Proteomes" id="UP001500340">
    <property type="component" value="Unassembled WGS sequence"/>
</dbReference>
<dbReference type="InterPro" id="IPR027417">
    <property type="entry name" value="P-loop_NTPase"/>
</dbReference>
<organism evidence="11 12">
    <name type="scientific">Paenibacillus motobuensis</name>
    <dbReference type="NCBI Taxonomy" id="295324"/>
    <lineage>
        <taxon>Bacteria</taxon>
        <taxon>Bacillati</taxon>
        <taxon>Bacillota</taxon>
        <taxon>Bacilli</taxon>
        <taxon>Bacillales</taxon>
        <taxon>Paenibacillaceae</taxon>
        <taxon>Paenibacillus</taxon>
    </lineage>
</organism>
<keyword evidence="8" id="KW-0238">DNA-binding</keyword>
<evidence type="ECO:0000256" key="2">
    <source>
        <dbReference type="ARBA" id="ARBA00022741"/>
    </source>
</evidence>
<keyword evidence="6" id="KW-0269">Exonuclease</keyword>
<dbReference type="InterPro" id="IPR011335">
    <property type="entry name" value="Restrct_endonuc-II-like"/>
</dbReference>
<evidence type="ECO:0000256" key="3">
    <source>
        <dbReference type="ARBA" id="ARBA00022763"/>
    </source>
</evidence>
<evidence type="ECO:0000256" key="7">
    <source>
        <dbReference type="ARBA" id="ARBA00022840"/>
    </source>
</evidence>
<dbReference type="InterPro" id="IPR038726">
    <property type="entry name" value="PDDEXK_AddAB-type"/>
</dbReference>
<keyword evidence="9" id="KW-0234">DNA repair</keyword>
<dbReference type="SUPFAM" id="SSF52980">
    <property type="entry name" value="Restriction endonuclease-like"/>
    <property type="match status" value="1"/>
</dbReference>
<comment type="caution">
    <text evidence="11">The sequence shown here is derived from an EMBL/GenBank/DDBJ whole genome shotgun (WGS) entry which is preliminary data.</text>
</comment>
<sequence>MDLIDRLYQKINEDRWSQVVLLVSSYAQGHQLLERVCKRYGAIFNVNVQTLQGIVTDKVKLELFRRKISLLEEGEKFWVIRRLMKQLTVEEPAGYITESMLKPGIVNHVFRAISELRMAGIRSEDMTRESFMNSDKGEYLKHLLARYESYLHEHYRADFAGVIEYLNPVVENTVYLALNPTGWTYVESKMVQKLSGGRVVLLDLDSPFYVSEHFQDNQFTMFRATGSFAEIREGLRRILSEPESLDRTEIILSDYERYAPVVYSLTETLGIDCTLSNGLPLTFSVAGKVVMGMLDWLAEDFPVNKLAEMYRHGYLEFPDDRWSRAEWVQILEKSGIGWGKERYYTALSPEKLSEKLRDQGAILFTYINEWFKGLPDRNEWNPLFLLGWLSNFLQKYVPIRSQDDANVKSMLQEMANRCDASLSEPMSIDLAIRYVQEMISEVRINFSATPRPGAVHISSMQNGGWSGRNRTWIAGMDERAWSIPAVQDPLLLDTERHALSEHLEPAFERAKRVRSERESRLSQMKGELWLSYSSYDIGEQKNQSPAYEMLQVLRLQTGEMGLDFGDLEHLLGEPFGVIDVMHIVKQPVPLDGIDTWSRLLQDTNGKRRDGWRAMLQTYPDLAQGDQARKLRLEAELSAYDGWLDVDIFLNSNDSSEVLNKHFISASQLEKYASCGMYYYFYYVLKLQSKDIVKFDSTRWLQASERGSLLHDIFRRYMEEATNQGRKQADHNRERLFEITETVIKENATSIPVPNLHVFEKECEEVRRDVEIFYHHERLNVDQPCFFELDLTLANGEPMNVDLFGGMSIRLKGFVDRVDRIGPHEYRILDYKTGNTRKYKALEYFSGGTQLQHALYSVAVEQWLRKTGMDSEARVVEAVYYFPTERGRGESVKRVQDRREELAGIVAQLLESRDRGIYIPTKDSKLCEKCDYQAVCQSHPESMARKRKSPDNAHILSKLLEVEGIE</sequence>
<evidence type="ECO:0000256" key="9">
    <source>
        <dbReference type="ARBA" id="ARBA00023204"/>
    </source>
</evidence>